<evidence type="ECO:0000313" key="2">
    <source>
        <dbReference type="Proteomes" id="UP001172386"/>
    </source>
</evidence>
<comment type="caution">
    <text evidence="1">The sequence shown here is derived from an EMBL/GenBank/DDBJ whole genome shotgun (WGS) entry which is preliminary data.</text>
</comment>
<reference evidence="1" key="1">
    <citation type="submission" date="2022-10" db="EMBL/GenBank/DDBJ databases">
        <title>Culturing micro-colonial fungi from biological soil crusts in the Mojave desert and describing Neophaeococcomyces mojavensis, and introducing the new genera and species Taxawa tesnikishii.</title>
        <authorList>
            <person name="Kurbessoian T."/>
            <person name="Stajich J.E."/>
        </authorList>
    </citation>
    <scope>NUCLEOTIDE SEQUENCE</scope>
    <source>
        <strain evidence="1">JES_112</strain>
    </source>
</reference>
<gene>
    <name evidence="1" type="ORF">H2198_001990</name>
</gene>
<dbReference type="EMBL" id="JAPDRQ010000023">
    <property type="protein sequence ID" value="KAJ9661422.1"/>
    <property type="molecule type" value="Genomic_DNA"/>
</dbReference>
<keyword evidence="2" id="KW-1185">Reference proteome</keyword>
<name>A0ACC3AG05_9EURO</name>
<accession>A0ACC3AG05</accession>
<organism evidence="1 2">
    <name type="scientific">Neophaeococcomyces mojaviensis</name>
    <dbReference type="NCBI Taxonomy" id="3383035"/>
    <lineage>
        <taxon>Eukaryota</taxon>
        <taxon>Fungi</taxon>
        <taxon>Dikarya</taxon>
        <taxon>Ascomycota</taxon>
        <taxon>Pezizomycotina</taxon>
        <taxon>Eurotiomycetes</taxon>
        <taxon>Chaetothyriomycetidae</taxon>
        <taxon>Chaetothyriales</taxon>
        <taxon>Chaetothyriales incertae sedis</taxon>
        <taxon>Neophaeococcomyces</taxon>
    </lineage>
</organism>
<evidence type="ECO:0000313" key="1">
    <source>
        <dbReference type="EMBL" id="KAJ9661422.1"/>
    </source>
</evidence>
<protein>
    <submittedName>
        <fullName evidence="1">Uncharacterized protein</fullName>
    </submittedName>
</protein>
<dbReference type="Proteomes" id="UP001172386">
    <property type="component" value="Unassembled WGS sequence"/>
</dbReference>
<proteinExistence type="predicted"/>
<sequence length="327" mass="35539">MTKALVFGTGAVGSVYGWFLEKAGVTVTAVCRSNYNQVKQNGLLIRSKKWGRNISKPIAVPSVAAAKPYGPFDYILVCSKAFPDTHTLIKEAVTPGSAIVLAQNGIGIEEAYAKAYPQNSIISGVVYLPVVQVELGVVEHGTPLERFEVGTYPASASPPSKAQAEHFAELWEAGGATCHVYDDIQGQRWSKLALNATLNPICALTLCDDANFLRSSEDAFQMACDVMREVGRVAQAYGYNTITDESIKEHMKRHQERMDTGGKAPSMLQDVEHGRPIEVEAILGNAVRLAQGVKIDVPYLRLLYALAKGLNFSIIRDGAWRPIATVQ</sequence>